<dbReference type="AlphaFoldDB" id="A0AAX3MXK0"/>
<evidence type="ECO:0000256" key="9">
    <source>
        <dbReference type="SAM" id="SignalP"/>
    </source>
</evidence>
<organism evidence="12 13">
    <name type="scientific">Paenibacillus urinalis</name>
    <dbReference type="NCBI Taxonomy" id="521520"/>
    <lineage>
        <taxon>Bacteria</taxon>
        <taxon>Bacillati</taxon>
        <taxon>Bacillota</taxon>
        <taxon>Bacilli</taxon>
        <taxon>Bacillales</taxon>
        <taxon>Paenibacillaceae</taxon>
        <taxon>Paenibacillus</taxon>
    </lineage>
</organism>
<evidence type="ECO:0000256" key="1">
    <source>
        <dbReference type="ARBA" id="ARBA00004635"/>
    </source>
</evidence>
<dbReference type="Pfam" id="PF25198">
    <property type="entry name" value="Spore_GerAC_N"/>
    <property type="match status" value="1"/>
</dbReference>
<keyword evidence="6" id="KW-0564">Palmitate</keyword>
<feature type="region of interest" description="Disordered" evidence="8">
    <location>
        <begin position="385"/>
        <end position="404"/>
    </location>
</feature>
<evidence type="ECO:0000259" key="10">
    <source>
        <dbReference type="Pfam" id="PF05504"/>
    </source>
</evidence>
<dbReference type="NCBIfam" id="TIGR02887">
    <property type="entry name" value="spore_ger_x_C"/>
    <property type="match status" value="1"/>
</dbReference>
<name>A0AAX3MXK0_9BACL</name>
<evidence type="ECO:0000259" key="11">
    <source>
        <dbReference type="Pfam" id="PF25198"/>
    </source>
</evidence>
<feature type="chain" id="PRO_5043869934" evidence="9">
    <location>
        <begin position="24"/>
        <end position="404"/>
    </location>
</feature>
<dbReference type="InterPro" id="IPR046953">
    <property type="entry name" value="Spore_GerAC-like_C"/>
</dbReference>
<dbReference type="Pfam" id="PF05504">
    <property type="entry name" value="Spore_GerAC"/>
    <property type="match status" value="1"/>
</dbReference>
<evidence type="ECO:0000256" key="4">
    <source>
        <dbReference type="ARBA" id="ARBA00022729"/>
    </source>
</evidence>
<feature type="domain" description="Spore germination protein N-terminal" evidence="11">
    <location>
        <begin position="22"/>
        <end position="193"/>
    </location>
</feature>
<dbReference type="InterPro" id="IPR008844">
    <property type="entry name" value="Spore_GerAC-like"/>
</dbReference>
<dbReference type="PROSITE" id="PS51257">
    <property type="entry name" value="PROKAR_LIPOPROTEIN"/>
    <property type="match status" value="1"/>
</dbReference>
<comment type="similarity">
    <text evidence="2">Belongs to the GerABKC lipoprotein family.</text>
</comment>
<feature type="signal peptide" evidence="9">
    <location>
        <begin position="1"/>
        <end position="23"/>
    </location>
</feature>
<dbReference type="PANTHER" id="PTHR35789">
    <property type="entry name" value="SPORE GERMINATION PROTEIN B3"/>
    <property type="match status" value="1"/>
</dbReference>
<dbReference type="GO" id="GO:0009847">
    <property type="term" value="P:spore germination"/>
    <property type="evidence" value="ECO:0007669"/>
    <property type="project" value="InterPro"/>
</dbReference>
<evidence type="ECO:0000313" key="13">
    <source>
        <dbReference type="Proteomes" id="UP001220962"/>
    </source>
</evidence>
<dbReference type="Proteomes" id="UP001220962">
    <property type="component" value="Chromosome"/>
</dbReference>
<reference evidence="12" key="1">
    <citation type="submission" date="2023-02" db="EMBL/GenBank/DDBJ databases">
        <title>Pathogen: clinical or host-associated sample.</title>
        <authorList>
            <person name="Hergert J."/>
            <person name="Casey R."/>
            <person name="Wagner J."/>
            <person name="Young E.L."/>
            <person name="Oakeson K.F."/>
        </authorList>
    </citation>
    <scope>NUCLEOTIDE SEQUENCE</scope>
    <source>
        <strain evidence="12">2022CK-00830</strain>
    </source>
</reference>
<dbReference type="PANTHER" id="PTHR35789:SF1">
    <property type="entry name" value="SPORE GERMINATION PROTEIN B3"/>
    <property type="match status" value="1"/>
</dbReference>
<protein>
    <submittedName>
        <fullName evidence="12">Ger(X)C family spore germination protein</fullName>
    </submittedName>
</protein>
<keyword evidence="3" id="KW-0309">Germination</keyword>
<comment type="subcellular location">
    <subcellularLocation>
        <location evidence="1">Membrane</location>
        <topology evidence="1">Lipid-anchor</topology>
    </subcellularLocation>
</comment>
<evidence type="ECO:0000313" key="12">
    <source>
        <dbReference type="EMBL" id="WDH82078.1"/>
    </source>
</evidence>
<evidence type="ECO:0000256" key="2">
    <source>
        <dbReference type="ARBA" id="ARBA00007886"/>
    </source>
</evidence>
<keyword evidence="4 9" id="KW-0732">Signal</keyword>
<dbReference type="RefSeq" id="WP_274359075.1">
    <property type="nucleotide sequence ID" value="NZ_CP118101.1"/>
</dbReference>
<proteinExistence type="inferred from homology"/>
<gene>
    <name evidence="12" type="ORF">PUW23_21825</name>
</gene>
<dbReference type="InterPro" id="IPR038501">
    <property type="entry name" value="Spore_GerAC_C_sf"/>
</dbReference>
<evidence type="ECO:0000256" key="3">
    <source>
        <dbReference type="ARBA" id="ARBA00022544"/>
    </source>
</evidence>
<feature type="domain" description="Spore germination GerAC-like C-terminal" evidence="10">
    <location>
        <begin position="213"/>
        <end position="380"/>
    </location>
</feature>
<evidence type="ECO:0000256" key="8">
    <source>
        <dbReference type="SAM" id="MobiDB-lite"/>
    </source>
</evidence>
<keyword evidence="5" id="KW-0472">Membrane</keyword>
<dbReference type="GO" id="GO:0016020">
    <property type="term" value="C:membrane"/>
    <property type="evidence" value="ECO:0007669"/>
    <property type="project" value="UniProtKB-SubCell"/>
</dbReference>
<accession>A0AAX3MXK0</accession>
<evidence type="ECO:0000256" key="7">
    <source>
        <dbReference type="ARBA" id="ARBA00023288"/>
    </source>
</evidence>
<keyword evidence="7" id="KW-0449">Lipoprotein</keyword>
<evidence type="ECO:0000256" key="5">
    <source>
        <dbReference type="ARBA" id="ARBA00023136"/>
    </source>
</evidence>
<dbReference type="InterPro" id="IPR057336">
    <property type="entry name" value="GerAC_N"/>
</dbReference>
<evidence type="ECO:0000256" key="6">
    <source>
        <dbReference type="ARBA" id="ARBA00023139"/>
    </source>
</evidence>
<dbReference type="Gene3D" id="3.30.300.210">
    <property type="entry name" value="Nutrient germinant receptor protein C, domain 3"/>
    <property type="match status" value="1"/>
</dbReference>
<dbReference type="EMBL" id="CP118101">
    <property type="protein sequence ID" value="WDH82078.1"/>
    <property type="molecule type" value="Genomic_DNA"/>
</dbReference>
<sequence length="404" mass="45631">MRKAYRWPAVIAMLLLMTGCWDSKELNNQAFALGGGIDYVPDQGYRVTNQFALISGGGAEGGDKQQDYTEVGEPKSTIYEASSYVQNKVSRIINRGHRRTLVMGEELAKIGLKDVIDIYSRYPETPLRSDIFVVKGGLASDFLKSKTPYGNQAVREYYKLHQSHREVADITFLNLLRSVNSDSMGGAVLPAVEKVPEAEGKKEKTVMPYRYIGNAVLDNNLKLRGYLDNQEVGYLMWFLMRERSVSVTDLTSDIGGEGAISAEIKSLKSRYRPTFEGDNVAMHFKLSGDAHINENNSGLDLYNAEVIRRMEWEIGQEIAKDEQELIRKIQKELRTDVLNVGDYLFRNHPEEWRKLQPRWEELFPDMKITVEAHVTIKSFGVTGASPQLKEEEVEQKGTGSENAS</sequence>